<organism evidence="4 5">
    <name type="scientific">Paeniglutamicibacter gangotriensis</name>
    <dbReference type="NCBI Taxonomy" id="254787"/>
    <lineage>
        <taxon>Bacteria</taxon>
        <taxon>Bacillati</taxon>
        <taxon>Actinomycetota</taxon>
        <taxon>Actinomycetes</taxon>
        <taxon>Micrococcales</taxon>
        <taxon>Micrococcaceae</taxon>
        <taxon>Paeniglutamicibacter</taxon>
    </lineage>
</organism>
<dbReference type="InterPro" id="IPR002878">
    <property type="entry name" value="ChsH2_C"/>
</dbReference>
<dbReference type="InterPro" id="IPR012340">
    <property type="entry name" value="NA-bd_OB-fold"/>
</dbReference>
<dbReference type="AlphaFoldDB" id="A0A5B0E5N1"/>
<dbReference type="PANTHER" id="PTHR34075">
    <property type="entry name" value="BLR3430 PROTEIN"/>
    <property type="match status" value="1"/>
</dbReference>
<name>A0A5B0E5N1_9MICC</name>
<feature type="domain" description="ChsH2 rubredoxin-like zinc ribbon" evidence="3">
    <location>
        <begin position="42"/>
        <end position="68"/>
    </location>
</feature>
<dbReference type="SUPFAM" id="SSF50249">
    <property type="entry name" value="Nucleic acid-binding proteins"/>
    <property type="match status" value="1"/>
</dbReference>
<dbReference type="PANTHER" id="PTHR34075:SF5">
    <property type="entry name" value="BLR3430 PROTEIN"/>
    <property type="match status" value="1"/>
</dbReference>
<comment type="caution">
    <text evidence="4">The sequence shown here is derived from an EMBL/GenBank/DDBJ whole genome shotgun (WGS) entry which is preliminary data.</text>
</comment>
<proteinExistence type="predicted"/>
<dbReference type="Gene3D" id="6.10.30.10">
    <property type="match status" value="1"/>
</dbReference>
<accession>A0A5B0E5N1</accession>
<evidence type="ECO:0000313" key="5">
    <source>
        <dbReference type="Proteomes" id="UP000323856"/>
    </source>
</evidence>
<sequence>MTETLSEKLSAPQDQSPTLPQALRPRPAINLDNAFFFESLTQRGELSIQQCGECEELRHPPVPMCPQCNSVHWAPKAMALHGVVHSYVVLYHPIVPPFEPGYVVAVIELDEGPRVIMNLEGIEREDVKIGMEVDITVERMDEDLVLPVARPAGEKS</sequence>
<protein>
    <recommendedName>
        <fullName evidence="6">Zn-ribbon domain-containing OB-fold protein</fullName>
    </recommendedName>
</protein>
<feature type="region of interest" description="Disordered" evidence="1">
    <location>
        <begin position="1"/>
        <end position="23"/>
    </location>
</feature>
<dbReference type="Pfam" id="PF01796">
    <property type="entry name" value="OB_ChsH2_C"/>
    <property type="match status" value="1"/>
</dbReference>
<gene>
    <name evidence="4" type="ORF">FQ154_20405</name>
</gene>
<evidence type="ECO:0000259" key="3">
    <source>
        <dbReference type="Pfam" id="PF12172"/>
    </source>
</evidence>
<evidence type="ECO:0000256" key="1">
    <source>
        <dbReference type="SAM" id="MobiDB-lite"/>
    </source>
</evidence>
<dbReference type="InterPro" id="IPR022002">
    <property type="entry name" value="ChsH2_Znr"/>
</dbReference>
<dbReference type="InterPro" id="IPR052513">
    <property type="entry name" value="Thioester_dehydratase-like"/>
</dbReference>
<feature type="domain" description="ChsH2 C-terminal OB-fold" evidence="2">
    <location>
        <begin position="78"/>
        <end position="136"/>
    </location>
</feature>
<dbReference type="Proteomes" id="UP000323856">
    <property type="component" value="Unassembled WGS sequence"/>
</dbReference>
<dbReference type="Pfam" id="PF12172">
    <property type="entry name" value="zf-ChsH2"/>
    <property type="match status" value="1"/>
</dbReference>
<dbReference type="RefSeq" id="WP_149621153.1">
    <property type="nucleotide sequence ID" value="NZ_VOBL01000044.1"/>
</dbReference>
<evidence type="ECO:0008006" key="6">
    <source>
        <dbReference type="Google" id="ProtNLM"/>
    </source>
</evidence>
<dbReference type="EMBL" id="VOBL01000044">
    <property type="protein sequence ID" value="KAA0972759.1"/>
    <property type="molecule type" value="Genomic_DNA"/>
</dbReference>
<evidence type="ECO:0000313" key="4">
    <source>
        <dbReference type="EMBL" id="KAA0972759.1"/>
    </source>
</evidence>
<evidence type="ECO:0000259" key="2">
    <source>
        <dbReference type="Pfam" id="PF01796"/>
    </source>
</evidence>
<reference evidence="4 5" key="1">
    <citation type="submission" date="2019-07" db="EMBL/GenBank/DDBJ databases">
        <title>Analysis of the biochemical properties, biological activity and biotechnological potential of siderophores and biosurfactants produced by Antarctic psychrotolerant bacteria.</title>
        <authorList>
            <person name="Styczynski M."/>
            <person name="Krucon T."/>
            <person name="Decewicz P."/>
            <person name="Dziewit L."/>
        </authorList>
    </citation>
    <scope>NUCLEOTIDE SEQUENCE [LARGE SCALE GENOMIC DNA]</scope>
    <source>
        <strain evidence="4 5">ANT_H27</strain>
    </source>
</reference>
<dbReference type="OrthoDB" id="7470921at2"/>